<evidence type="ECO:0000313" key="2">
    <source>
        <dbReference type="EMBL" id="GAD04355.1"/>
    </source>
</evidence>
<comment type="caution">
    <text evidence="2">The sequence shown here is derived from an EMBL/GenBank/DDBJ whole genome shotgun (WGS) entry which is preliminary data.</text>
</comment>
<reference evidence="3" key="1">
    <citation type="journal article" date="2013" name="Genome">
        <title>Draft Genome Sequences of Porphyromonas crevioricanis JCM 15906T and Porphyromonas cansulci JCM 13913T Isolated from a Canine Oral Cavity.</title>
        <authorList>
            <person name="Sakamoto M."/>
            <person name="Tanaka N."/>
            <person name="Shiwa Y."/>
            <person name="Yoshikawa H."/>
            <person name="Ohkuma M."/>
        </authorList>
    </citation>
    <scope>NUCLEOTIDE SEQUENCE [LARGE SCALE GENOMIC DNA]</scope>
    <source>
        <strain evidence="3">JCM 15906</strain>
    </source>
</reference>
<sequence length="655" mass="73868">MKILDMKTRFAFSYLLVLAFLMIWQGCNQEELVRKGQENIETLSLQIRIGENNVVRAGTEPGDDALNENKVSSLQLAVYDNATHQLVWDVNCTSLFNAEQSRYMIPVPQDVQSKFDGSKTFNIHLLVNIEPASIPESENDLKHLLVEKSIEANILNDFVMYGSTAKNIDMSTLEGKVLGEVQVKRLASKLRVNLTSIGVDGYDLVDGSLEAKAHNIVTKAYLDAEEVPNTAEYKDSEYRPLAVGRKPHYYSYFSSWDNDNSLKPEVKIHARFKKQNNPSEEVDSYYTIPIDASDKKLKSNCIYEINTKIEVLGGSAEEEPVSIHGELSVKEWEKNEDEFGLPATEYLLVAEHNVTMSKIETYEVSYVTSKIPITAVIQDPHYSFVDKNGVEHHDPIPPENEMYPEVSFDGSKIKIKSKLPKNNVPKKFEVHVFNGVPGLMEKIVVIQFPAEYILFTWGEKSSWRPDGTLAPNLNNKAIYHIVSLIPSGEMILGFPPVETKTFYKKKGLISPTYDPKHTDPHITLSDEATKKMISPSFELASQLGATVRMKYKETHDNGYLVYYDSPQNSYALHVCASYTETRGGKVLDDWRLPTDAEIQLVDKLQNTPQGAVQSIMTGRYYWNASGTTTKIRNGTGNATTHQAHVRCVRDVKENM</sequence>
<feature type="domain" description="Major fimbrium tip subunit FimD third Ig-like" evidence="1">
    <location>
        <begin position="348"/>
        <end position="450"/>
    </location>
</feature>
<dbReference type="AlphaFoldDB" id="S4NAX5"/>
<protein>
    <recommendedName>
        <fullName evidence="1">Major fimbrium tip subunit FimD third Ig-like domain-containing protein</fullName>
    </recommendedName>
</protein>
<accession>S4NAX5</accession>
<dbReference type="PROSITE" id="PS51257">
    <property type="entry name" value="PROKAR_LIPOPROTEIN"/>
    <property type="match status" value="1"/>
</dbReference>
<evidence type="ECO:0000313" key="3">
    <source>
        <dbReference type="Proteomes" id="UP000018031"/>
    </source>
</evidence>
<dbReference type="Pfam" id="PF26306">
    <property type="entry name" value="FimD_3rd"/>
    <property type="match status" value="1"/>
</dbReference>
<evidence type="ECO:0000259" key="1">
    <source>
        <dbReference type="Pfam" id="PF26306"/>
    </source>
</evidence>
<organism evidence="2 3">
    <name type="scientific">Porphyromonas crevioricanis JCM 15906</name>
    <dbReference type="NCBI Taxonomy" id="1305617"/>
    <lineage>
        <taxon>Bacteria</taxon>
        <taxon>Pseudomonadati</taxon>
        <taxon>Bacteroidota</taxon>
        <taxon>Bacteroidia</taxon>
        <taxon>Bacteroidales</taxon>
        <taxon>Porphyromonadaceae</taxon>
        <taxon>Porphyromonas</taxon>
    </lineage>
</organism>
<dbReference type="InterPro" id="IPR058822">
    <property type="entry name" value="Ig-like_FimD_3rd"/>
</dbReference>
<proteinExistence type="predicted"/>
<dbReference type="EMBL" id="BAOU01000002">
    <property type="protein sequence ID" value="GAD04355.1"/>
    <property type="molecule type" value="Genomic_DNA"/>
</dbReference>
<dbReference type="Proteomes" id="UP000018031">
    <property type="component" value="Unassembled WGS sequence"/>
</dbReference>
<name>S4NAX5_9PORP</name>
<gene>
    <name evidence="2" type="ORF">PORCRE_38</name>
</gene>
<reference evidence="2 3" key="2">
    <citation type="journal article" date="2013" name="Genome Announc.">
        <title>Draft Genome Sequences of Porphyromonas crevioricanis JCM 15906T and Porphyromonas cansulci JCM 13913T Isolated from a Canine Oral Cavity.</title>
        <authorList>
            <person name="Sakamoto M."/>
            <person name="Tanaka N."/>
            <person name="Shiwa Y."/>
            <person name="Yoshikawa H."/>
            <person name="Ohkuma M."/>
        </authorList>
    </citation>
    <scope>NUCLEOTIDE SEQUENCE [LARGE SCALE GENOMIC DNA]</scope>
    <source>
        <strain evidence="2 3">JCM 15906</strain>
    </source>
</reference>